<organism evidence="2 3">
    <name type="scientific">Hepatospora eriocheir</name>
    <dbReference type="NCBI Taxonomy" id="1081669"/>
    <lineage>
        <taxon>Eukaryota</taxon>
        <taxon>Fungi</taxon>
        <taxon>Fungi incertae sedis</taxon>
        <taxon>Microsporidia</taxon>
        <taxon>Hepatosporidae</taxon>
        <taxon>Hepatospora</taxon>
    </lineage>
</organism>
<dbReference type="PANTHER" id="PTHR24559:SF444">
    <property type="entry name" value="REVERSE TRANSCRIPTASE DOMAIN-CONTAINING PROTEIN"/>
    <property type="match status" value="1"/>
</dbReference>
<evidence type="ECO:0000313" key="2">
    <source>
        <dbReference type="EMBL" id="ORD95810.1"/>
    </source>
</evidence>
<dbReference type="Pfam" id="PF00078">
    <property type="entry name" value="RVT_1"/>
    <property type="match status" value="1"/>
</dbReference>
<reference evidence="2 3" key="1">
    <citation type="journal article" date="2017" name="Environ. Microbiol.">
        <title>Decay of the glycolytic pathway and adaptation to intranuclear parasitism within Enterocytozoonidae microsporidia.</title>
        <authorList>
            <person name="Wiredu Boakye D."/>
            <person name="Jaroenlak P."/>
            <person name="Prachumwat A."/>
            <person name="Williams T.A."/>
            <person name="Bateman K.S."/>
            <person name="Itsathitphaisarn O."/>
            <person name="Sritunyalucksana K."/>
            <person name="Paszkiewicz K.H."/>
            <person name="Moore K.A."/>
            <person name="Stentiford G.D."/>
            <person name="Williams B.A."/>
        </authorList>
    </citation>
    <scope>NUCLEOTIDE SEQUENCE [LARGE SCALE GENOMIC DNA]</scope>
    <source>
        <strain evidence="2 3">GB1</strain>
    </source>
</reference>
<protein>
    <submittedName>
        <fullName evidence="2">POL3</fullName>
    </submittedName>
</protein>
<dbReference type="SUPFAM" id="SSF56672">
    <property type="entry name" value="DNA/RNA polymerases"/>
    <property type="match status" value="1"/>
</dbReference>
<dbReference type="Gene3D" id="3.30.70.270">
    <property type="match status" value="1"/>
</dbReference>
<name>A0A1X0Q7S3_9MICR</name>
<dbReference type="Proteomes" id="UP000192356">
    <property type="component" value="Unassembled WGS sequence"/>
</dbReference>
<gene>
    <name evidence="2" type="primary">POL3</name>
    <name evidence="2" type="ORF">HERIO_2196</name>
</gene>
<dbReference type="InterPro" id="IPR053134">
    <property type="entry name" value="RNA-dir_DNA_polymerase"/>
</dbReference>
<evidence type="ECO:0000313" key="3">
    <source>
        <dbReference type="Proteomes" id="UP000192356"/>
    </source>
</evidence>
<keyword evidence="3" id="KW-1185">Reference proteome</keyword>
<dbReference type="InterPro" id="IPR000477">
    <property type="entry name" value="RT_dom"/>
</dbReference>
<dbReference type="EMBL" id="LVKB01000178">
    <property type="protein sequence ID" value="ORD95810.1"/>
    <property type="molecule type" value="Genomic_DNA"/>
</dbReference>
<sequence>MEKESTEFTSFTTPLGKFMYASMPFSLRNTPAHFQNLMYIVLSKHIGKNIQVYKDDIIIATETIDQHFEI</sequence>
<accession>A0A1X0Q7S3</accession>
<proteinExistence type="predicted"/>
<dbReference type="OrthoDB" id="2283961at2759"/>
<dbReference type="AlphaFoldDB" id="A0A1X0Q7S3"/>
<dbReference type="InterPro" id="IPR043128">
    <property type="entry name" value="Rev_trsase/Diguanyl_cyclase"/>
</dbReference>
<dbReference type="VEuPathDB" id="MicrosporidiaDB:HERIO_2196"/>
<comment type="caution">
    <text evidence="2">The sequence shown here is derived from an EMBL/GenBank/DDBJ whole genome shotgun (WGS) entry which is preliminary data.</text>
</comment>
<feature type="domain" description="Reverse transcriptase" evidence="1">
    <location>
        <begin position="1"/>
        <end position="67"/>
    </location>
</feature>
<evidence type="ECO:0000259" key="1">
    <source>
        <dbReference type="Pfam" id="PF00078"/>
    </source>
</evidence>
<dbReference type="PANTHER" id="PTHR24559">
    <property type="entry name" value="TRANSPOSON TY3-I GAG-POL POLYPROTEIN"/>
    <property type="match status" value="1"/>
</dbReference>
<dbReference type="InterPro" id="IPR043502">
    <property type="entry name" value="DNA/RNA_pol_sf"/>
</dbReference>